<dbReference type="InterPro" id="IPR000182">
    <property type="entry name" value="GNAT_dom"/>
</dbReference>
<gene>
    <name evidence="4" type="ORF">SAMN02787113_00335</name>
</gene>
<protein>
    <submittedName>
        <fullName evidence="4">Ribosomal protein S18 acetylase RimI</fullName>
    </submittedName>
</protein>
<comment type="caution">
    <text evidence="4">The sequence shown here is derived from an EMBL/GenBank/DDBJ whole genome shotgun (WGS) entry which is preliminary data.</text>
</comment>
<proteinExistence type="predicted"/>
<dbReference type="Gene3D" id="3.40.630.30">
    <property type="match status" value="1"/>
</dbReference>
<feature type="domain" description="N-acetyltransferase" evidence="3">
    <location>
        <begin position="15"/>
        <end position="177"/>
    </location>
</feature>
<accession>A0A1H8ZVJ2</accession>
<dbReference type="GO" id="GO:0005840">
    <property type="term" value="C:ribosome"/>
    <property type="evidence" value="ECO:0007669"/>
    <property type="project" value="UniProtKB-KW"/>
</dbReference>
<dbReference type="SUPFAM" id="SSF55729">
    <property type="entry name" value="Acyl-CoA N-acyltransferases (Nat)"/>
    <property type="match status" value="1"/>
</dbReference>
<dbReference type="Proteomes" id="UP000199410">
    <property type="component" value="Unassembled WGS sequence"/>
</dbReference>
<dbReference type="RefSeq" id="WP_089984850.1">
    <property type="nucleotide sequence ID" value="NZ_FMUG01000019.1"/>
</dbReference>
<dbReference type="AlphaFoldDB" id="A0A1H8ZVJ2"/>
<name>A0A1H8ZVJ2_9BACI</name>
<dbReference type="EMBL" id="FOEL01000002">
    <property type="protein sequence ID" value="SEP68496.1"/>
    <property type="molecule type" value="Genomic_DNA"/>
</dbReference>
<dbReference type="PROSITE" id="PS51186">
    <property type="entry name" value="GNAT"/>
    <property type="match status" value="1"/>
</dbReference>
<evidence type="ECO:0000259" key="3">
    <source>
        <dbReference type="PROSITE" id="PS51186"/>
    </source>
</evidence>
<dbReference type="CDD" id="cd04301">
    <property type="entry name" value="NAT_SF"/>
    <property type="match status" value="1"/>
</dbReference>
<dbReference type="Pfam" id="PF00583">
    <property type="entry name" value="Acetyltransf_1"/>
    <property type="match status" value="1"/>
</dbReference>
<evidence type="ECO:0000313" key="5">
    <source>
        <dbReference type="Proteomes" id="UP000199410"/>
    </source>
</evidence>
<dbReference type="InterPro" id="IPR050832">
    <property type="entry name" value="Bact_Acetyltransf"/>
</dbReference>
<evidence type="ECO:0000313" key="4">
    <source>
        <dbReference type="EMBL" id="SEP68496.1"/>
    </source>
</evidence>
<dbReference type="PANTHER" id="PTHR43877">
    <property type="entry name" value="AMINOALKYLPHOSPHONATE N-ACETYLTRANSFERASE-RELATED-RELATED"/>
    <property type="match status" value="1"/>
</dbReference>
<organism evidence="4 5">
    <name type="scientific">Lysinibacillus fusiformis</name>
    <dbReference type="NCBI Taxonomy" id="28031"/>
    <lineage>
        <taxon>Bacteria</taxon>
        <taxon>Bacillati</taxon>
        <taxon>Bacillota</taxon>
        <taxon>Bacilli</taxon>
        <taxon>Bacillales</taxon>
        <taxon>Bacillaceae</taxon>
        <taxon>Lysinibacillus</taxon>
    </lineage>
</organism>
<dbReference type="InterPro" id="IPR016181">
    <property type="entry name" value="Acyl_CoA_acyltransferase"/>
</dbReference>
<sequence>MLINKKNYQYKELCYTVRCAEPDDAQALSDLRLQLDGETENFDRAQGEGFIDRVGFEQLISNDLASPKNLCLVAVVGDQLVGYSRCEGSTLIRLAHKVIFGVGVRKDFWGYGIGKALMQVSIDWADANGIQKMALEVLESNDKAVQLYQKCGFEVEGILKHDKRLSDGQYYHTIMMGRWKV</sequence>
<keyword evidence="4" id="KW-0687">Ribonucleoprotein</keyword>
<keyword evidence="2" id="KW-0012">Acyltransferase</keyword>
<keyword evidence="1" id="KW-0808">Transferase</keyword>
<evidence type="ECO:0000256" key="1">
    <source>
        <dbReference type="ARBA" id="ARBA00022679"/>
    </source>
</evidence>
<evidence type="ECO:0000256" key="2">
    <source>
        <dbReference type="ARBA" id="ARBA00023315"/>
    </source>
</evidence>
<reference evidence="4 5" key="1">
    <citation type="submission" date="2016-10" db="EMBL/GenBank/DDBJ databases">
        <authorList>
            <person name="Varghese N."/>
            <person name="Submissions S."/>
        </authorList>
    </citation>
    <scope>NUCLEOTIDE SEQUENCE [LARGE SCALE GENOMIC DNA]</scope>
    <source>
        <strain evidence="4 5">TC-13</strain>
    </source>
</reference>
<keyword evidence="4" id="KW-0689">Ribosomal protein</keyword>
<dbReference type="GO" id="GO:0016747">
    <property type="term" value="F:acyltransferase activity, transferring groups other than amino-acyl groups"/>
    <property type="evidence" value="ECO:0007669"/>
    <property type="project" value="InterPro"/>
</dbReference>